<dbReference type="InterPro" id="IPR050275">
    <property type="entry name" value="PGM_Phosphatase"/>
</dbReference>
<evidence type="ECO:0000313" key="2">
    <source>
        <dbReference type="Proteomes" id="UP000294682"/>
    </source>
</evidence>
<dbReference type="Proteomes" id="UP000294682">
    <property type="component" value="Unassembled WGS sequence"/>
</dbReference>
<accession>A0A9X8Y934</accession>
<organism evidence="1 2">
    <name type="scientific">Harryflintia acetispora</name>
    <dbReference type="NCBI Taxonomy" id="1849041"/>
    <lineage>
        <taxon>Bacteria</taxon>
        <taxon>Bacillati</taxon>
        <taxon>Bacillota</taxon>
        <taxon>Clostridia</taxon>
        <taxon>Eubacteriales</taxon>
        <taxon>Oscillospiraceae</taxon>
        <taxon>Harryflintia</taxon>
    </lineage>
</organism>
<gene>
    <name evidence="1" type="ORF">EDD78_102246</name>
</gene>
<reference evidence="1 2" key="1">
    <citation type="submission" date="2019-03" db="EMBL/GenBank/DDBJ databases">
        <title>Genomic Encyclopedia of Type Strains, Phase IV (KMG-IV): sequencing the most valuable type-strain genomes for metagenomic binning, comparative biology and taxonomic classification.</title>
        <authorList>
            <person name="Goeker M."/>
        </authorList>
    </citation>
    <scope>NUCLEOTIDE SEQUENCE [LARGE SCALE GENOMIC DNA]</scope>
    <source>
        <strain evidence="1 2">DSM 100433</strain>
    </source>
</reference>
<dbReference type="AlphaFoldDB" id="A0A9X8Y934"/>
<dbReference type="CDD" id="cd07067">
    <property type="entry name" value="HP_PGM_like"/>
    <property type="match status" value="1"/>
</dbReference>
<dbReference type="PANTHER" id="PTHR48100:SF1">
    <property type="entry name" value="HISTIDINE PHOSPHATASE FAMILY PROTEIN-RELATED"/>
    <property type="match status" value="1"/>
</dbReference>
<dbReference type="InterPro" id="IPR013078">
    <property type="entry name" value="His_Pase_superF_clade-1"/>
</dbReference>
<dbReference type="Pfam" id="PF00300">
    <property type="entry name" value="His_Phos_1"/>
    <property type="match status" value="1"/>
</dbReference>
<keyword evidence="2" id="KW-1185">Reference proteome</keyword>
<dbReference type="Gene3D" id="3.40.50.1240">
    <property type="entry name" value="Phosphoglycerate mutase-like"/>
    <property type="match status" value="1"/>
</dbReference>
<dbReference type="EMBL" id="SLUK01000002">
    <property type="protein sequence ID" value="TCL44621.1"/>
    <property type="molecule type" value="Genomic_DNA"/>
</dbReference>
<name>A0A9X8Y934_9FIRM</name>
<comment type="caution">
    <text evidence="1">The sequence shown here is derived from an EMBL/GenBank/DDBJ whole genome shotgun (WGS) entry which is preliminary data.</text>
</comment>
<dbReference type="InterPro" id="IPR029033">
    <property type="entry name" value="His_PPase_superfam"/>
</dbReference>
<sequence length="224" mass="25374">MLTYKIHLIRHGLTTGNVGGKYIGRTDLPLCEEGIEELKKLKNKYEYPSAQMVVSSPLKRCLQTADILYPDLYTEKWEDFVELDFGAFEGKGIEELQHDEHFSKWLESGMQNPPPGGESGLDLTKRISVGISRLFKKMMDEQLGSVALITHGGVIMNLLYGMGLPKCEISQWAVDNGKGYTILMTPQFWMRDRAFEVYAPLPYGLSQDEVQMDTLRFTKPGEKA</sequence>
<evidence type="ECO:0000313" key="1">
    <source>
        <dbReference type="EMBL" id="TCL44621.1"/>
    </source>
</evidence>
<dbReference type="GO" id="GO:0016791">
    <property type="term" value="F:phosphatase activity"/>
    <property type="evidence" value="ECO:0007669"/>
    <property type="project" value="TreeGrafter"/>
</dbReference>
<proteinExistence type="predicted"/>
<dbReference type="PANTHER" id="PTHR48100">
    <property type="entry name" value="BROAD-SPECIFICITY PHOSPHATASE YOR283W-RELATED"/>
    <property type="match status" value="1"/>
</dbReference>
<dbReference type="SUPFAM" id="SSF53254">
    <property type="entry name" value="Phosphoglycerate mutase-like"/>
    <property type="match status" value="1"/>
</dbReference>
<dbReference type="SMART" id="SM00855">
    <property type="entry name" value="PGAM"/>
    <property type="match status" value="1"/>
</dbReference>
<dbReference type="GO" id="GO:0005737">
    <property type="term" value="C:cytoplasm"/>
    <property type="evidence" value="ECO:0007669"/>
    <property type="project" value="TreeGrafter"/>
</dbReference>
<protein>
    <submittedName>
        <fullName evidence="1">Alpha-ribazole phosphatase</fullName>
    </submittedName>
</protein>